<organism evidence="8 9">
    <name type="scientific">Conidiobolus coronatus (strain ATCC 28846 / CBS 209.66 / NRRL 28638)</name>
    <name type="common">Delacroixia coronata</name>
    <dbReference type="NCBI Taxonomy" id="796925"/>
    <lineage>
        <taxon>Eukaryota</taxon>
        <taxon>Fungi</taxon>
        <taxon>Fungi incertae sedis</taxon>
        <taxon>Zoopagomycota</taxon>
        <taxon>Entomophthoromycotina</taxon>
        <taxon>Entomophthoromycetes</taxon>
        <taxon>Entomophthorales</taxon>
        <taxon>Ancylistaceae</taxon>
        <taxon>Conidiobolus</taxon>
    </lineage>
</organism>
<protein>
    <recommendedName>
        <fullName evidence="7">FTP domain-containing protein</fullName>
    </recommendedName>
</protein>
<dbReference type="EMBL" id="KQ964430">
    <property type="protein sequence ID" value="KXN73895.1"/>
    <property type="molecule type" value="Genomic_DNA"/>
</dbReference>
<evidence type="ECO:0000313" key="8">
    <source>
        <dbReference type="EMBL" id="KXN73895.1"/>
    </source>
</evidence>
<dbReference type="GO" id="GO:0046872">
    <property type="term" value="F:metal ion binding"/>
    <property type="evidence" value="ECO:0007669"/>
    <property type="project" value="UniProtKB-KW"/>
</dbReference>
<feature type="compositionally biased region" description="Polar residues" evidence="6">
    <location>
        <begin position="1"/>
        <end position="34"/>
    </location>
</feature>
<name>A0A137PFZ4_CONC2</name>
<feature type="domain" description="FTP" evidence="7">
    <location>
        <begin position="61"/>
        <end position="108"/>
    </location>
</feature>
<evidence type="ECO:0000256" key="2">
    <source>
        <dbReference type="ARBA" id="ARBA00022723"/>
    </source>
</evidence>
<evidence type="ECO:0000256" key="1">
    <source>
        <dbReference type="ARBA" id="ARBA00022670"/>
    </source>
</evidence>
<dbReference type="PANTHER" id="PTHR33478:SF1">
    <property type="entry name" value="EXTRACELLULAR METALLOPROTEINASE MEP"/>
    <property type="match status" value="1"/>
</dbReference>
<keyword evidence="2" id="KW-0479">Metal-binding</keyword>
<dbReference type="GO" id="GO:0008237">
    <property type="term" value="F:metallopeptidase activity"/>
    <property type="evidence" value="ECO:0007669"/>
    <property type="project" value="UniProtKB-KW"/>
</dbReference>
<dbReference type="InterPro" id="IPR050371">
    <property type="entry name" value="Fungal_virulence_M36"/>
</dbReference>
<accession>A0A137PFZ4</accession>
<evidence type="ECO:0000256" key="3">
    <source>
        <dbReference type="ARBA" id="ARBA00022801"/>
    </source>
</evidence>
<evidence type="ECO:0000259" key="7">
    <source>
        <dbReference type="Pfam" id="PF07504"/>
    </source>
</evidence>
<dbReference type="AlphaFoldDB" id="A0A137PFZ4"/>
<keyword evidence="3" id="KW-0378">Hydrolase</keyword>
<dbReference type="InterPro" id="IPR011096">
    <property type="entry name" value="FTP_domain"/>
</dbReference>
<dbReference type="GO" id="GO:0006508">
    <property type="term" value="P:proteolysis"/>
    <property type="evidence" value="ECO:0007669"/>
    <property type="project" value="UniProtKB-KW"/>
</dbReference>
<sequence length="220" mass="24256">MQDKNNSIKNIQPNLEHSTYTTEQNSDSRAQAQDTFPGVSGLEAGKLFVKHKFGYEEGVNYKVSSSYESGPLTHIYLQQLNQGKEVDNGTINISVDKNGKIIAFGDSFDKSFTSSDNTSANPEDWGSPVNALFSLFSHLKVDPKVSQNEVNIQQAEGDSVKFSNIPIASGEVKAQQKFIQVKTGQLEKVWNLEVDLGDDIWDASVTPNGEIVRLNNLVNN</sequence>
<dbReference type="PANTHER" id="PTHR33478">
    <property type="entry name" value="EXTRACELLULAR METALLOPROTEINASE MEP"/>
    <property type="match status" value="1"/>
</dbReference>
<evidence type="ECO:0000313" key="9">
    <source>
        <dbReference type="Proteomes" id="UP000070444"/>
    </source>
</evidence>
<feature type="region of interest" description="Disordered" evidence="6">
    <location>
        <begin position="1"/>
        <end position="36"/>
    </location>
</feature>
<evidence type="ECO:0000256" key="5">
    <source>
        <dbReference type="ARBA" id="ARBA00023049"/>
    </source>
</evidence>
<keyword evidence="4" id="KW-0862">Zinc</keyword>
<proteinExistence type="predicted"/>
<dbReference type="Proteomes" id="UP000070444">
    <property type="component" value="Unassembled WGS sequence"/>
</dbReference>
<keyword evidence="5" id="KW-0482">Metalloprotease</keyword>
<dbReference type="Pfam" id="PF07504">
    <property type="entry name" value="FTP"/>
    <property type="match status" value="1"/>
</dbReference>
<keyword evidence="1" id="KW-0645">Protease</keyword>
<gene>
    <name evidence="8" type="ORF">CONCODRAFT_15222</name>
</gene>
<reference evidence="8 9" key="1">
    <citation type="journal article" date="2015" name="Genome Biol. Evol.">
        <title>Phylogenomic analyses indicate that early fungi evolved digesting cell walls of algal ancestors of land plants.</title>
        <authorList>
            <person name="Chang Y."/>
            <person name="Wang S."/>
            <person name="Sekimoto S."/>
            <person name="Aerts A.L."/>
            <person name="Choi C."/>
            <person name="Clum A."/>
            <person name="LaButti K.M."/>
            <person name="Lindquist E.A."/>
            <person name="Yee Ngan C."/>
            <person name="Ohm R.A."/>
            <person name="Salamov A.A."/>
            <person name="Grigoriev I.V."/>
            <person name="Spatafora J.W."/>
            <person name="Berbee M.L."/>
        </authorList>
    </citation>
    <scope>NUCLEOTIDE SEQUENCE [LARGE SCALE GENOMIC DNA]</scope>
    <source>
        <strain evidence="8 9">NRRL 28638</strain>
    </source>
</reference>
<keyword evidence="9" id="KW-1185">Reference proteome</keyword>
<evidence type="ECO:0000256" key="6">
    <source>
        <dbReference type="SAM" id="MobiDB-lite"/>
    </source>
</evidence>
<evidence type="ECO:0000256" key="4">
    <source>
        <dbReference type="ARBA" id="ARBA00022833"/>
    </source>
</evidence>